<keyword evidence="8" id="KW-1185">Reference proteome</keyword>
<dbReference type="PATRIC" id="fig|1200793.3.peg.1354"/>
<dbReference type="AlphaFoldDB" id="J7TPG1"/>
<dbReference type="Pfam" id="PF17936">
    <property type="entry name" value="Big_6"/>
    <property type="match status" value="1"/>
</dbReference>
<evidence type="ECO:0000259" key="6">
    <source>
        <dbReference type="PROSITE" id="PS50847"/>
    </source>
</evidence>
<keyword evidence="4" id="KW-0572">Peptidoglycan-anchor</keyword>
<gene>
    <name evidence="7" type="ORF">RSSL_01905</name>
</gene>
<keyword evidence="3" id="KW-0732">Signal</keyword>
<comment type="caution">
    <text evidence="7">The sequence shown here is derived from an EMBL/GenBank/DDBJ whole genome shotgun (WGS) entry which is preliminary data.</text>
</comment>
<evidence type="ECO:0000313" key="7">
    <source>
        <dbReference type="EMBL" id="EJO16094.1"/>
    </source>
</evidence>
<dbReference type="InterPro" id="IPR013783">
    <property type="entry name" value="Ig-like_fold"/>
</dbReference>
<feature type="non-terminal residue" evidence="7">
    <location>
        <position position="1"/>
    </location>
</feature>
<dbReference type="Gene3D" id="2.60.40.10">
    <property type="entry name" value="Immunoglobulins"/>
    <property type="match status" value="1"/>
</dbReference>
<dbReference type="EMBL" id="ALIF01000002">
    <property type="protein sequence ID" value="EJO16094.1"/>
    <property type="molecule type" value="Genomic_DNA"/>
</dbReference>
<dbReference type="InterPro" id="IPR041498">
    <property type="entry name" value="Big_6"/>
</dbReference>
<accession>J7TPG1</accession>
<reference evidence="7 8" key="1">
    <citation type="journal article" date="2012" name="J. Bacteriol.">
        <title>Genome Sequence of the Lantibiotic Bacteriocin Producer Streptococcus salivarius Strain K12.</title>
        <authorList>
            <person name="Barretto C."/>
            <person name="Alvarez-Martin P."/>
            <person name="Foata F."/>
            <person name="Renault P."/>
            <person name="Berger B."/>
        </authorList>
    </citation>
    <scope>NUCLEOTIDE SEQUENCE [LARGE SCALE GENOMIC DNA]</scope>
    <source>
        <strain evidence="7 8">K12</strain>
    </source>
</reference>
<evidence type="ECO:0000256" key="3">
    <source>
        <dbReference type="ARBA" id="ARBA00022729"/>
    </source>
</evidence>
<feature type="region of interest" description="Disordered" evidence="5">
    <location>
        <begin position="56"/>
        <end position="100"/>
    </location>
</feature>
<feature type="compositionally biased region" description="Polar residues" evidence="5">
    <location>
        <begin position="81"/>
        <end position="96"/>
    </location>
</feature>
<evidence type="ECO:0000256" key="4">
    <source>
        <dbReference type="ARBA" id="ARBA00023088"/>
    </source>
</evidence>
<dbReference type="Pfam" id="PF00746">
    <property type="entry name" value="Gram_pos_anchor"/>
    <property type="match status" value="1"/>
</dbReference>
<dbReference type="Proteomes" id="UP000006983">
    <property type="component" value="Unassembled WGS sequence"/>
</dbReference>
<protein>
    <recommendedName>
        <fullName evidence="6">Gram-positive cocci surface proteins LPxTG domain-containing protein</fullName>
    </recommendedName>
</protein>
<evidence type="ECO:0000313" key="8">
    <source>
        <dbReference type="Proteomes" id="UP000006983"/>
    </source>
</evidence>
<dbReference type="InterPro" id="IPR019931">
    <property type="entry name" value="LPXTG_anchor"/>
</dbReference>
<dbReference type="RefSeq" id="WP_002891365.1">
    <property type="nucleotide sequence ID" value="NZ_ALIF01000002.1"/>
</dbReference>
<name>J7TPG1_STRSL</name>
<evidence type="ECO:0000256" key="5">
    <source>
        <dbReference type="SAM" id="MobiDB-lite"/>
    </source>
</evidence>
<dbReference type="PROSITE" id="PS50847">
    <property type="entry name" value="GRAM_POS_ANCHORING"/>
    <property type="match status" value="1"/>
</dbReference>
<keyword evidence="2" id="KW-0964">Secreted</keyword>
<proteinExistence type="predicted"/>
<keyword evidence="1" id="KW-0134">Cell wall</keyword>
<organism evidence="7 8">
    <name type="scientific">Streptococcus salivarius K12</name>
    <dbReference type="NCBI Taxonomy" id="1200793"/>
    <lineage>
        <taxon>Bacteria</taxon>
        <taxon>Bacillati</taxon>
        <taxon>Bacillota</taxon>
        <taxon>Bacilli</taxon>
        <taxon>Lactobacillales</taxon>
        <taxon>Streptococcaceae</taxon>
        <taxon>Streptococcus</taxon>
    </lineage>
</organism>
<dbReference type="NCBIfam" id="TIGR01167">
    <property type="entry name" value="LPXTG_anchor"/>
    <property type="match status" value="1"/>
</dbReference>
<evidence type="ECO:0000256" key="2">
    <source>
        <dbReference type="ARBA" id="ARBA00022525"/>
    </source>
</evidence>
<feature type="domain" description="Gram-positive cocci surface proteins LPxTG" evidence="6">
    <location>
        <begin position="136"/>
        <end position="169"/>
    </location>
</feature>
<evidence type="ECO:0000256" key="1">
    <source>
        <dbReference type="ARBA" id="ARBA00022512"/>
    </source>
</evidence>
<sequence length="169" mass="17089">DTDLTGKAGTRTPIDVIAEPGTKIELFDKDGNKIGEATADTNGKATIIPTVDIPEGNVTARATDPAGNVSDASAPMLATRGGSTDTFNNSKGSDVTPTVVKPSPAVDVQAVDSSDKHMNLKARATISAAQKDASTLPATGEEASTAAVVLGGVLAAFGLTLVGKRKKED</sequence>